<dbReference type="CDD" id="cd10550">
    <property type="entry name" value="DMSOR_beta_like"/>
    <property type="match status" value="1"/>
</dbReference>
<evidence type="ECO:0000313" key="10">
    <source>
        <dbReference type="Proteomes" id="UP000093044"/>
    </source>
</evidence>
<dbReference type="PROSITE" id="PS51379">
    <property type="entry name" value="4FE4S_FER_2"/>
    <property type="match status" value="3"/>
</dbReference>
<dbReference type="OrthoDB" id="9810688at2"/>
<protein>
    <submittedName>
        <fullName evidence="9">Electron transporter</fullName>
    </submittedName>
</protein>
<evidence type="ECO:0000256" key="3">
    <source>
        <dbReference type="ARBA" id="ARBA00022723"/>
    </source>
</evidence>
<evidence type="ECO:0000256" key="5">
    <source>
        <dbReference type="ARBA" id="ARBA00022982"/>
    </source>
</evidence>
<dbReference type="PANTHER" id="PTHR43177">
    <property type="entry name" value="PROTEIN NRFC"/>
    <property type="match status" value="1"/>
</dbReference>
<name>A0A1B2I8L6_9BACT</name>
<keyword evidence="10" id="KW-1185">Reference proteome</keyword>
<gene>
    <name evidence="9" type="ORF">BED41_14980</name>
</gene>
<accession>A0A1B2I8L6</accession>
<dbReference type="STRING" id="1197717.BED41_14980"/>
<evidence type="ECO:0000256" key="1">
    <source>
        <dbReference type="ARBA" id="ARBA00022448"/>
    </source>
</evidence>
<dbReference type="SUPFAM" id="SSF54862">
    <property type="entry name" value="4Fe-4S ferredoxins"/>
    <property type="match status" value="1"/>
</dbReference>
<keyword evidence="2" id="KW-0004">4Fe-4S</keyword>
<dbReference type="InterPro" id="IPR017896">
    <property type="entry name" value="4Fe4S_Fe-S-bd"/>
</dbReference>
<dbReference type="Pfam" id="PF13247">
    <property type="entry name" value="Fer4_11"/>
    <property type="match status" value="1"/>
</dbReference>
<reference evidence="9" key="1">
    <citation type="submission" date="2016-08" db="EMBL/GenBank/DDBJ databases">
        <title>Complete genome of Cloacibacillus porcorum.</title>
        <authorList>
            <person name="Looft T."/>
            <person name="Bayles D.O."/>
            <person name="Alt D.P."/>
        </authorList>
    </citation>
    <scope>NUCLEOTIDE SEQUENCE [LARGE SCALE GENOMIC DNA]</scope>
    <source>
        <strain evidence="9">CL-84</strain>
    </source>
</reference>
<dbReference type="PANTHER" id="PTHR43177:SF5">
    <property type="entry name" value="ANAEROBIC DIMETHYL SULFOXIDE REDUCTASE CHAIN B-RELATED"/>
    <property type="match status" value="1"/>
</dbReference>
<dbReference type="GO" id="GO:0051539">
    <property type="term" value="F:4 iron, 4 sulfur cluster binding"/>
    <property type="evidence" value="ECO:0007669"/>
    <property type="project" value="UniProtKB-KW"/>
</dbReference>
<keyword evidence="1" id="KW-0813">Transport</keyword>
<dbReference type="Proteomes" id="UP000093044">
    <property type="component" value="Chromosome"/>
</dbReference>
<evidence type="ECO:0000259" key="8">
    <source>
        <dbReference type="PROSITE" id="PS51379"/>
    </source>
</evidence>
<evidence type="ECO:0000256" key="7">
    <source>
        <dbReference type="ARBA" id="ARBA00023014"/>
    </source>
</evidence>
<sequence>MKVITMDTSKCVGCRNCELACAFANSKETCERKASMIRVNHYIEEHAVIPMTCLHCEEPWCMAVCPSGAIIRDPQSNAVIIQKEKCAGCKMCILACPYGNIHFDAELQVSRKCDLCGGKPRCVGHCIAGALNFEEIEDYTDRSRRRTDLQLAKQMIRKCAGREAAKDAR</sequence>
<evidence type="ECO:0000256" key="6">
    <source>
        <dbReference type="ARBA" id="ARBA00023004"/>
    </source>
</evidence>
<feature type="domain" description="4Fe-4S ferredoxin-type" evidence="8">
    <location>
        <begin position="2"/>
        <end position="32"/>
    </location>
</feature>
<dbReference type="AlphaFoldDB" id="A0A1B2I8L6"/>
<keyword evidence="6" id="KW-0408">Iron</keyword>
<keyword evidence="4" id="KW-0677">Repeat</keyword>
<feature type="domain" description="4Fe-4S ferredoxin-type" evidence="8">
    <location>
        <begin position="44"/>
        <end position="75"/>
    </location>
</feature>
<dbReference type="RefSeq" id="WP_066748179.1">
    <property type="nucleotide sequence ID" value="NZ_CP016757.1"/>
</dbReference>
<dbReference type="KEGG" id="cpor:BED41_14980"/>
<dbReference type="Gene3D" id="3.30.70.20">
    <property type="match status" value="2"/>
</dbReference>
<evidence type="ECO:0000256" key="2">
    <source>
        <dbReference type="ARBA" id="ARBA00022485"/>
    </source>
</evidence>
<keyword evidence="5" id="KW-0249">Electron transport</keyword>
<keyword evidence="3" id="KW-0479">Metal-binding</keyword>
<dbReference type="InterPro" id="IPR017900">
    <property type="entry name" value="4Fe4S_Fe_S_CS"/>
</dbReference>
<dbReference type="PROSITE" id="PS00198">
    <property type="entry name" value="4FE4S_FER_1"/>
    <property type="match status" value="1"/>
</dbReference>
<evidence type="ECO:0000313" key="9">
    <source>
        <dbReference type="EMBL" id="ANZ46295.1"/>
    </source>
</evidence>
<feature type="domain" description="4Fe-4S ferredoxin-type" evidence="8">
    <location>
        <begin position="77"/>
        <end position="106"/>
    </location>
</feature>
<dbReference type="GO" id="GO:0046872">
    <property type="term" value="F:metal ion binding"/>
    <property type="evidence" value="ECO:0007669"/>
    <property type="project" value="UniProtKB-KW"/>
</dbReference>
<keyword evidence="7" id="KW-0411">Iron-sulfur</keyword>
<dbReference type="GeneID" id="83059150"/>
<proteinExistence type="predicted"/>
<organism evidence="9 10">
    <name type="scientific">Cloacibacillus porcorum</name>
    <dbReference type="NCBI Taxonomy" id="1197717"/>
    <lineage>
        <taxon>Bacteria</taxon>
        <taxon>Thermotogati</taxon>
        <taxon>Synergistota</taxon>
        <taxon>Synergistia</taxon>
        <taxon>Synergistales</taxon>
        <taxon>Synergistaceae</taxon>
        <taxon>Cloacibacillus</taxon>
    </lineage>
</organism>
<evidence type="ECO:0000256" key="4">
    <source>
        <dbReference type="ARBA" id="ARBA00022737"/>
    </source>
</evidence>
<dbReference type="InterPro" id="IPR050954">
    <property type="entry name" value="ET_IronSulfur_Cluster-Binding"/>
</dbReference>
<dbReference type="EMBL" id="CP016757">
    <property type="protein sequence ID" value="ANZ46295.1"/>
    <property type="molecule type" value="Genomic_DNA"/>
</dbReference>
<dbReference type="Pfam" id="PF12837">
    <property type="entry name" value="Fer4_6"/>
    <property type="match status" value="1"/>
</dbReference>